<gene>
    <name evidence="1" type="ORF">MAR_036384</name>
</gene>
<organism evidence="1 2">
    <name type="scientific">Mya arenaria</name>
    <name type="common">Soft-shell clam</name>
    <dbReference type="NCBI Taxonomy" id="6604"/>
    <lineage>
        <taxon>Eukaryota</taxon>
        <taxon>Metazoa</taxon>
        <taxon>Spiralia</taxon>
        <taxon>Lophotrochozoa</taxon>
        <taxon>Mollusca</taxon>
        <taxon>Bivalvia</taxon>
        <taxon>Autobranchia</taxon>
        <taxon>Heteroconchia</taxon>
        <taxon>Euheterodonta</taxon>
        <taxon>Imparidentia</taxon>
        <taxon>Neoheterodontei</taxon>
        <taxon>Myida</taxon>
        <taxon>Myoidea</taxon>
        <taxon>Myidae</taxon>
        <taxon>Mya</taxon>
    </lineage>
</organism>
<proteinExistence type="predicted"/>
<reference evidence="1" key="1">
    <citation type="submission" date="2022-11" db="EMBL/GenBank/DDBJ databases">
        <title>Centuries of genome instability and evolution in soft-shell clam transmissible cancer (bioRxiv).</title>
        <authorList>
            <person name="Hart S.F.M."/>
            <person name="Yonemitsu M.A."/>
            <person name="Giersch R.M."/>
            <person name="Beal B.F."/>
            <person name="Arriagada G."/>
            <person name="Davis B.W."/>
            <person name="Ostrander E.A."/>
            <person name="Goff S.P."/>
            <person name="Metzger M.J."/>
        </authorList>
    </citation>
    <scope>NUCLEOTIDE SEQUENCE</scope>
    <source>
        <strain evidence="1">MELC-2E11</strain>
        <tissue evidence="1">Siphon/mantle</tissue>
    </source>
</reference>
<evidence type="ECO:0000313" key="1">
    <source>
        <dbReference type="EMBL" id="WAR22715.1"/>
    </source>
</evidence>
<dbReference type="EMBL" id="CP111024">
    <property type="protein sequence ID" value="WAR22715.1"/>
    <property type="molecule type" value="Genomic_DNA"/>
</dbReference>
<dbReference type="Proteomes" id="UP001164746">
    <property type="component" value="Chromosome 13"/>
</dbReference>
<accession>A0ABY7FKJ3</accession>
<name>A0ABY7FKJ3_MYAAR</name>
<evidence type="ECO:0000313" key="2">
    <source>
        <dbReference type="Proteomes" id="UP001164746"/>
    </source>
</evidence>
<keyword evidence="2" id="KW-1185">Reference proteome</keyword>
<sequence>MRKSSPGVGRVHSVLPDKSMPDDHQILFVALRLDLDIAFNKDKPGLSPRLGDGGGDIRMIRTRKAGKLKLRCITLNPFPRYRPRCVVVAFRLHQCIQRMLGAF</sequence>
<protein>
    <submittedName>
        <fullName evidence="1">Uncharacterized protein</fullName>
    </submittedName>
</protein>